<feature type="region of interest" description="Disordered" evidence="1">
    <location>
        <begin position="1"/>
        <end position="21"/>
    </location>
</feature>
<proteinExistence type="predicted"/>
<gene>
    <name evidence="2" type="ORF">CPB83DRAFT_814822</name>
</gene>
<dbReference type="AlphaFoldDB" id="A0A9P6EEC9"/>
<keyword evidence="3" id="KW-1185">Reference proteome</keyword>
<organism evidence="2 3">
    <name type="scientific">Crepidotus variabilis</name>
    <dbReference type="NCBI Taxonomy" id="179855"/>
    <lineage>
        <taxon>Eukaryota</taxon>
        <taxon>Fungi</taxon>
        <taxon>Dikarya</taxon>
        <taxon>Basidiomycota</taxon>
        <taxon>Agaricomycotina</taxon>
        <taxon>Agaricomycetes</taxon>
        <taxon>Agaricomycetidae</taxon>
        <taxon>Agaricales</taxon>
        <taxon>Agaricineae</taxon>
        <taxon>Crepidotaceae</taxon>
        <taxon>Crepidotus</taxon>
    </lineage>
</organism>
<dbReference type="EMBL" id="MU157857">
    <property type="protein sequence ID" value="KAF9527948.1"/>
    <property type="molecule type" value="Genomic_DNA"/>
</dbReference>
<accession>A0A9P6EEC9</accession>
<dbReference type="Proteomes" id="UP000807306">
    <property type="component" value="Unassembled WGS sequence"/>
</dbReference>
<name>A0A9P6EEC9_9AGAR</name>
<evidence type="ECO:0000256" key="1">
    <source>
        <dbReference type="SAM" id="MobiDB-lite"/>
    </source>
</evidence>
<evidence type="ECO:0000313" key="3">
    <source>
        <dbReference type="Proteomes" id="UP000807306"/>
    </source>
</evidence>
<reference evidence="2" key="1">
    <citation type="submission" date="2020-11" db="EMBL/GenBank/DDBJ databases">
        <authorList>
            <consortium name="DOE Joint Genome Institute"/>
            <person name="Ahrendt S."/>
            <person name="Riley R."/>
            <person name="Andreopoulos W."/>
            <person name="Labutti K."/>
            <person name="Pangilinan J."/>
            <person name="Ruiz-Duenas F.J."/>
            <person name="Barrasa J.M."/>
            <person name="Sanchez-Garcia M."/>
            <person name="Camarero S."/>
            <person name="Miyauchi S."/>
            <person name="Serrano A."/>
            <person name="Linde D."/>
            <person name="Babiker R."/>
            <person name="Drula E."/>
            <person name="Ayuso-Fernandez I."/>
            <person name="Pacheco R."/>
            <person name="Padilla G."/>
            <person name="Ferreira P."/>
            <person name="Barriuso J."/>
            <person name="Kellner H."/>
            <person name="Castanera R."/>
            <person name="Alfaro M."/>
            <person name="Ramirez L."/>
            <person name="Pisabarro A.G."/>
            <person name="Kuo A."/>
            <person name="Tritt A."/>
            <person name="Lipzen A."/>
            <person name="He G."/>
            <person name="Yan M."/>
            <person name="Ng V."/>
            <person name="Cullen D."/>
            <person name="Martin F."/>
            <person name="Rosso M.-N."/>
            <person name="Henrissat B."/>
            <person name="Hibbett D."/>
            <person name="Martinez A.T."/>
            <person name="Grigoriev I.V."/>
        </authorList>
    </citation>
    <scope>NUCLEOTIDE SEQUENCE</scope>
    <source>
        <strain evidence="2">CBS 506.95</strain>
    </source>
</reference>
<feature type="compositionally biased region" description="Polar residues" evidence="1">
    <location>
        <begin position="7"/>
        <end position="17"/>
    </location>
</feature>
<dbReference type="OrthoDB" id="3203574at2759"/>
<protein>
    <submittedName>
        <fullName evidence="2">Uncharacterized protein</fullName>
    </submittedName>
</protein>
<sequence length="209" mass="22446">MFPVPSNYPSQQPATVFSPSIPPIPPSIPYNSGTLAHGPSDATGYSHQYLSHNSLNGYLSQSQDTLLSGPDMNSPDAFRENIHTALGEVEKLQLLARTVLTSIQSAYQPGIAPHHTEANITRLQEQLALTIEILRQSGVGALPLAATSPRSGSAAPMQPIPSEPVLLESVTRNLEIFYDQLQRRQESAGVVVNLLGTEREKAGVTVVSN</sequence>
<evidence type="ECO:0000313" key="2">
    <source>
        <dbReference type="EMBL" id="KAF9527948.1"/>
    </source>
</evidence>
<comment type="caution">
    <text evidence="2">The sequence shown here is derived from an EMBL/GenBank/DDBJ whole genome shotgun (WGS) entry which is preliminary data.</text>
</comment>